<accession>A0A1B3Z5H2</accession>
<name>A0A1B3Z5H2_9SPHN</name>
<evidence type="ECO:0000259" key="2">
    <source>
        <dbReference type="SMART" id="SM00829"/>
    </source>
</evidence>
<dbReference type="SMART" id="SM00829">
    <property type="entry name" value="PKS_ER"/>
    <property type="match status" value="1"/>
</dbReference>
<dbReference type="Proteomes" id="UP000094256">
    <property type="component" value="Chromosome"/>
</dbReference>
<dbReference type="FunFam" id="3.40.50.720:FF:000121">
    <property type="entry name" value="Prostaglandin reductase 2"/>
    <property type="match status" value="1"/>
</dbReference>
<dbReference type="KEGG" id="span:AWL63_00455"/>
<dbReference type="EMBL" id="CP014168">
    <property type="protein sequence ID" value="AOH82677.1"/>
    <property type="molecule type" value="Genomic_DNA"/>
</dbReference>
<dbReference type="InterPro" id="IPR011032">
    <property type="entry name" value="GroES-like_sf"/>
</dbReference>
<evidence type="ECO:0000256" key="1">
    <source>
        <dbReference type="ARBA" id="ARBA00023002"/>
    </source>
</evidence>
<protein>
    <submittedName>
        <fullName evidence="3">NADP-dependent oxidoreductase</fullName>
    </submittedName>
</protein>
<dbReference type="STRING" id="1560345.AWL63_00455"/>
<organism evidence="3 4">
    <name type="scientific">Sphingomonas panacis</name>
    <dbReference type="NCBI Taxonomy" id="1560345"/>
    <lineage>
        <taxon>Bacteria</taxon>
        <taxon>Pseudomonadati</taxon>
        <taxon>Pseudomonadota</taxon>
        <taxon>Alphaproteobacteria</taxon>
        <taxon>Sphingomonadales</taxon>
        <taxon>Sphingomonadaceae</taxon>
        <taxon>Sphingomonas</taxon>
    </lineage>
</organism>
<dbReference type="PANTHER" id="PTHR43205">
    <property type="entry name" value="PROSTAGLANDIN REDUCTASE"/>
    <property type="match status" value="1"/>
</dbReference>
<gene>
    <name evidence="3" type="ORF">AWL63_00455</name>
</gene>
<sequence length="343" mass="36731">MSLNRTWVLARRPEGPVAASDFAYREEDYAAPDLADGEILVRTLIFSCAPTIRNWLNPPDRSYRGAIDIGQPIRGMAASEVVATRHSRFKIGDLVTAVTPWQDYAVLRPDAAVVPVTTIPRGMDPIDAMTLYSPNSLTAYFGLFAIGEPEPGMTVLVSGAAGSVGAMACQMAKLAGCRVVAVAGGQEKCRWLEEHCGVAAAIDYRSGDMVSRLKAASPGGYHLFFDNVGGQILQDAIDQMVPHGRIVLCGQISAYDTGRPAAGPNDMMKLVYGRLRMEGFVVGDFAARYDEATAAIGAWSASRQLQCRIDVRKGFETLPNAFAGLFSGLNTGTLLVTTEDSSA</sequence>
<feature type="domain" description="Enoyl reductase (ER)" evidence="2">
    <location>
        <begin position="18"/>
        <end position="336"/>
    </location>
</feature>
<evidence type="ECO:0000313" key="4">
    <source>
        <dbReference type="Proteomes" id="UP000094256"/>
    </source>
</evidence>
<evidence type="ECO:0000313" key="3">
    <source>
        <dbReference type="EMBL" id="AOH82677.1"/>
    </source>
</evidence>
<keyword evidence="4" id="KW-1185">Reference proteome</keyword>
<dbReference type="InterPro" id="IPR041694">
    <property type="entry name" value="ADH_N_2"/>
</dbReference>
<dbReference type="Pfam" id="PF00107">
    <property type="entry name" value="ADH_zinc_N"/>
    <property type="match status" value="1"/>
</dbReference>
<dbReference type="CDD" id="cd05288">
    <property type="entry name" value="PGDH"/>
    <property type="match status" value="1"/>
</dbReference>
<dbReference type="RefSeq" id="WP_069203262.1">
    <property type="nucleotide sequence ID" value="NZ_CP014168.1"/>
</dbReference>
<proteinExistence type="predicted"/>
<dbReference type="SUPFAM" id="SSF51735">
    <property type="entry name" value="NAD(P)-binding Rossmann-fold domains"/>
    <property type="match status" value="1"/>
</dbReference>
<dbReference type="AlphaFoldDB" id="A0A1B3Z5H2"/>
<dbReference type="Pfam" id="PF16884">
    <property type="entry name" value="ADH_N_2"/>
    <property type="match status" value="1"/>
</dbReference>
<dbReference type="SUPFAM" id="SSF50129">
    <property type="entry name" value="GroES-like"/>
    <property type="match status" value="1"/>
</dbReference>
<dbReference type="Gene3D" id="3.90.180.10">
    <property type="entry name" value="Medium-chain alcohol dehydrogenases, catalytic domain"/>
    <property type="match status" value="1"/>
</dbReference>
<dbReference type="Gene3D" id="3.40.50.720">
    <property type="entry name" value="NAD(P)-binding Rossmann-like Domain"/>
    <property type="match status" value="1"/>
</dbReference>
<dbReference type="InterPro" id="IPR036291">
    <property type="entry name" value="NAD(P)-bd_dom_sf"/>
</dbReference>
<dbReference type="InterPro" id="IPR013149">
    <property type="entry name" value="ADH-like_C"/>
</dbReference>
<dbReference type="GO" id="GO:0016628">
    <property type="term" value="F:oxidoreductase activity, acting on the CH-CH group of donors, NAD or NADP as acceptor"/>
    <property type="evidence" value="ECO:0007669"/>
    <property type="project" value="InterPro"/>
</dbReference>
<dbReference type="InterPro" id="IPR045010">
    <property type="entry name" value="MDR_fam"/>
</dbReference>
<dbReference type="InterPro" id="IPR020843">
    <property type="entry name" value="ER"/>
</dbReference>
<keyword evidence="1" id="KW-0560">Oxidoreductase</keyword>
<reference evidence="3 4" key="1">
    <citation type="submission" date="2016-01" db="EMBL/GenBank/DDBJ databases">
        <title>Complete genome and mega plasmid sequence of Sphingomonas panacis DCY99 elicits systemic resistance in rice to Xanthomonas oryzae.</title>
        <authorList>
            <person name="Kim Y.J."/>
            <person name="Yang D.C."/>
            <person name="Sing P."/>
        </authorList>
    </citation>
    <scope>NUCLEOTIDE SEQUENCE [LARGE SCALE GENOMIC DNA]</scope>
    <source>
        <strain evidence="3 4">DCY99</strain>
    </source>
</reference>
<dbReference type="OrthoDB" id="9805663at2"/>
<dbReference type="PANTHER" id="PTHR43205:SF42">
    <property type="entry name" value="ALCOHOL DEHYDROGENASE, ZINC-CONTAINING (AFU_ORTHOLOGUE AFUA_7G04530)"/>
    <property type="match status" value="1"/>
</dbReference>